<keyword evidence="1" id="KW-0812">Transmembrane</keyword>
<evidence type="ECO:0000313" key="2">
    <source>
        <dbReference type="EMBL" id="MBW20027.1"/>
    </source>
</evidence>
<dbReference type="EMBL" id="GFWZ01000037">
    <property type="protein sequence ID" value="MBW20027.1"/>
    <property type="molecule type" value="Transcribed_RNA"/>
</dbReference>
<sequence length="69" mass="7979">MQIKHLIVVFFVVLIVADHCHAIFGAIGGLLSKIFGRNRRALIAQLDQYRNLQKREAEFRDLLDDLPVY</sequence>
<keyword evidence="1" id="KW-0472">Membrane</keyword>
<reference evidence="2" key="1">
    <citation type="journal article" date="2017" name="Toxicon">
        <title>Venom-gland transcriptomics and venom proteomics of the Hentz striped scorpion (Centruroides hentzi; Buthidae) reveal high toxin diversity in a harmless member of a lethal family.</title>
        <authorList>
            <person name="Ward M.J."/>
            <person name="Ellsworth S.A."/>
            <person name="Rokyta D.R."/>
        </authorList>
    </citation>
    <scope>NUCLEOTIDE SEQUENCE</scope>
    <source>
        <tissue evidence="2">Venom gland</tissue>
    </source>
</reference>
<organism evidence="2">
    <name type="scientific">Centruroides hentzi</name>
    <dbReference type="NCBI Taxonomy" id="88313"/>
    <lineage>
        <taxon>Eukaryota</taxon>
        <taxon>Metazoa</taxon>
        <taxon>Ecdysozoa</taxon>
        <taxon>Arthropoda</taxon>
        <taxon>Chelicerata</taxon>
        <taxon>Arachnida</taxon>
        <taxon>Scorpiones</taxon>
        <taxon>Buthida</taxon>
        <taxon>Buthoidea</taxon>
        <taxon>Buthidae</taxon>
        <taxon>Centruroides</taxon>
    </lineage>
</organism>
<feature type="transmembrane region" description="Helical" evidence="1">
    <location>
        <begin position="6"/>
        <end position="31"/>
    </location>
</feature>
<name>A0A2I9LNR5_9SCOR</name>
<protein>
    <submittedName>
        <fullName evidence="2">Antimicrobial peptide</fullName>
    </submittedName>
</protein>
<accession>A0A2I9LNR5</accession>
<evidence type="ECO:0000256" key="1">
    <source>
        <dbReference type="SAM" id="Phobius"/>
    </source>
</evidence>
<proteinExistence type="predicted"/>
<keyword evidence="1" id="KW-1133">Transmembrane helix</keyword>
<dbReference type="AlphaFoldDB" id="A0A2I9LNR5"/>